<reference evidence="1" key="2">
    <citation type="submission" date="2023-04" db="EMBL/GenBank/DDBJ databases">
        <authorList>
            <person name="Bu L."/>
            <person name="Lu L."/>
            <person name="Laidemitt M.R."/>
            <person name="Zhang S.M."/>
            <person name="Mutuku M."/>
            <person name="Mkoji G."/>
            <person name="Steinauer M."/>
            <person name="Loker E.S."/>
        </authorList>
    </citation>
    <scope>NUCLEOTIDE SEQUENCE</scope>
    <source>
        <strain evidence="1">KasaAsao</strain>
        <tissue evidence="1">Whole Snail</tissue>
    </source>
</reference>
<dbReference type="EMBL" id="JASAOG010000067">
    <property type="protein sequence ID" value="KAK0055723.1"/>
    <property type="molecule type" value="Genomic_DNA"/>
</dbReference>
<proteinExistence type="predicted"/>
<evidence type="ECO:0000313" key="1">
    <source>
        <dbReference type="EMBL" id="KAK0055723.1"/>
    </source>
</evidence>
<protein>
    <submittedName>
        <fullName evidence="1">Uncharacterized protein</fullName>
    </submittedName>
</protein>
<keyword evidence="2" id="KW-1185">Reference proteome</keyword>
<dbReference type="Proteomes" id="UP001233172">
    <property type="component" value="Unassembled WGS sequence"/>
</dbReference>
<organism evidence="1 2">
    <name type="scientific">Biomphalaria pfeifferi</name>
    <name type="common">Bloodfluke planorb</name>
    <name type="synonym">Freshwater snail</name>
    <dbReference type="NCBI Taxonomy" id="112525"/>
    <lineage>
        <taxon>Eukaryota</taxon>
        <taxon>Metazoa</taxon>
        <taxon>Spiralia</taxon>
        <taxon>Lophotrochozoa</taxon>
        <taxon>Mollusca</taxon>
        <taxon>Gastropoda</taxon>
        <taxon>Heterobranchia</taxon>
        <taxon>Euthyneura</taxon>
        <taxon>Panpulmonata</taxon>
        <taxon>Hygrophila</taxon>
        <taxon>Lymnaeoidea</taxon>
        <taxon>Planorbidae</taxon>
        <taxon>Biomphalaria</taxon>
    </lineage>
</organism>
<reference evidence="1" key="1">
    <citation type="journal article" date="2023" name="PLoS Negl. Trop. Dis.">
        <title>A genome sequence for Biomphalaria pfeifferi, the major vector snail for the human-infecting parasite Schistosoma mansoni.</title>
        <authorList>
            <person name="Bu L."/>
            <person name="Lu L."/>
            <person name="Laidemitt M.R."/>
            <person name="Zhang S.M."/>
            <person name="Mutuku M."/>
            <person name="Mkoji G."/>
            <person name="Steinauer M."/>
            <person name="Loker E.S."/>
        </authorList>
    </citation>
    <scope>NUCLEOTIDE SEQUENCE</scope>
    <source>
        <strain evidence="1">KasaAsao</strain>
    </source>
</reference>
<dbReference type="AlphaFoldDB" id="A0AAD8BJE0"/>
<evidence type="ECO:0000313" key="2">
    <source>
        <dbReference type="Proteomes" id="UP001233172"/>
    </source>
</evidence>
<name>A0AAD8BJE0_BIOPF</name>
<accession>A0AAD8BJE0</accession>
<comment type="caution">
    <text evidence="1">The sequence shown here is derived from an EMBL/GenBank/DDBJ whole genome shotgun (WGS) entry which is preliminary data.</text>
</comment>
<sequence>MPSGGQAQVCGDGEVVLIAITRAESIPGGEKVLCSLLRYIDPSYPGPWENFRQAEVRGGSRVHRDAFSHHLYSPPCVT</sequence>
<gene>
    <name evidence="1" type="ORF">Bpfe_014789</name>
</gene>